<dbReference type="AlphaFoldDB" id="A0A937EJC6"/>
<accession>A0A937EJC6</accession>
<gene>
    <name evidence="2" type="ORF">JK359_15935</name>
</gene>
<protein>
    <submittedName>
        <fullName evidence="2">Uncharacterized protein</fullName>
    </submittedName>
</protein>
<reference evidence="2" key="1">
    <citation type="submission" date="2021-01" db="EMBL/GenBank/DDBJ databases">
        <title>WGS of actinomycetes isolated from Thailand.</title>
        <authorList>
            <person name="Thawai C."/>
        </authorList>
    </citation>
    <scope>NUCLEOTIDE SEQUENCE</scope>
    <source>
        <strain evidence="2">RCU-197</strain>
    </source>
</reference>
<dbReference type="Proteomes" id="UP000661858">
    <property type="component" value="Unassembled WGS sequence"/>
</dbReference>
<evidence type="ECO:0000313" key="2">
    <source>
        <dbReference type="EMBL" id="MBL1083447.1"/>
    </source>
</evidence>
<dbReference type="EMBL" id="JAERRK010000007">
    <property type="protein sequence ID" value="MBL1083447.1"/>
    <property type="molecule type" value="Genomic_DNA"/>
</dbReference>
<feature type="compositionally biased region" description="Low complexity" evidence="1">
    <location>
        <begin position="39"/>
        <end position="61"/>
    </location>
</feature>
<name>A0A937EJC6_9ACTN</name>
<comment type="caution">
    <text evidence="2">The sequence shown here is derived from an EMBL/GenBank/DDBJ whole genome shotgun (WGS) entry which is preliminary data.</text>
</comment>
<sequence>MAMSCQYSGISWQAYYTWYHHSQAEDVEGLRIRSKTPDSAPTATAHAVTAAPSSASWNAASVKGGGQVEYRRPSIRRGGLRQGHGLPDAR</sequence>
<evidence type="ECO:0000256" key="1">
    <source>
        <dbReference type="SAM" id="MobiDB-lite"/>
    </source>
</evidence>
<evidence type="ECO:0000313" key="3">
    <source>
        <dbReference type="Proteomes" id="UP000661858"/>
    </source>
</evidence>
<keyword evidence="3" id="KW-1185">Reference proteome</keyword>
<organism evidence="2 3">
    <name type="scientific">Streptomyces actinomycinicus</name>
    <dbReference type="NCBI Taxonomy" id="1695166"/>
    <lineage>
        <taxon>Bacteria</taxon>
        <taxon>Bacillati</taxon>
        <taxon>Actinomycetota</taxon>
        <taxon>Actinomycetes</taxon>
        <taxon>Kitasatosporales</taxon>
        <taxon>Streptomycetaceae</taxon>
        <taxon>Streptomyces</taxon>
    </lineage>
</organism>
<proteinExistence type="predicted"/>
<feature type="region of interest" description="Disordered" evidence="1">
    <location>
        <begin position="35"/>
        <end position="90"/>
    </location>
</feature>